<protein>
    <submittedName>
        <fullName evidence="2">Multisubunit potassium/proton antiporter, PhaG subunit</fullName>
    </submittedName>
</protein>
<dbReference type="AlphaFoldDB" id="A0A1H1MYQ3"/>
<dbReference type="OrthoDB" id="9813804at2"/>
<dbReference type="GO" id="GO:0015385">
    <property type="term" value="F:sodium:proton antiporter activity"/>
    <property type="evidence" value="ECO:0007669"/>
    <property type="project" value="TreeGrafter"/>
</dbReference>
<feature type="transmembrane region" description="Helical" evidence="1">
    <location>
        <begin position="67"/>
        <end position="88"/>
    </location>
</feature>
<dbReference type="Proteomes" id="UP000243426">
    <property type="component" value="Chromosome I"/>
</dbReference>
<feature type="transmembrane region" description="Helical" evidence="1">
    <location>
        <begin position="6"/>
        <end position="31"/>
    </location>
</feature>
<evidence type="ECO:0000256" key="1">
    <source>
        <dbReference type="SAM" id="Phobius"/>
    </source>
</evidence>
<sequence>MESAIEWLVAALLLLGSLFALIGSFGLYKLPDFYMRLHGPTKATTLGVGSLVLASVLYFSAEGEVGLHELLITLFLFMTAPTSASMLAKAAMQVHVQRVERTKGQPWEQ</sequence>
<feature type="transmembrane region" description="Helical" evidence="1">
    <location>
        <begin position="43"/>
        <end position="61"/>
    </location>
</feature>
<reference evidence="3" key="1">
    <citation type="submission" date="2016-10" db="EMBL/GenBank/DDBJ databases">
        <authorList>
            <person name="Varghese N."/>
            <person name="Submissions S."/>
        </authorList>
    </citation>
    <scope>NUCLEOTIDE SEQUENCE [LARGE SCALE GENOMIC DNA]</scope>
    <source>
        <strain evidence="3">2SM5</strain>
    </source>
</reference>
<gene>
    <name evidence="2" type="ORF">SAMN05216198_0766</name>
</gene>
<dbReference type="Pfam" id="PF03334">
    <property type="entry name" value="PhaG_MnhG_YufB"/>
    <property type="match status" value="1"/>
</dbReference>
<dbReference type="PANTHER" id="PTHR34703:SF1">
    <property type="entry name" value="ANTIPORTER SUBUNIT MNHG2-RELATED"/>
    <property type="match status" value="1"/>
</dbReference>
<dbReference type="PANTHER" id="PTHR34703">
    <property type="entry name" value="ANTIPORTER SUBUNIT MNHG2-RELATED"/>
    <property type="match status" value="1"/>
</dbReference>
<organism evidence="2 3">
    <name type="scientific">Halopseudomonas litoralis</name>
    <dbReference type="NCBI Taxonomy" id="797277"/>
    <lineage>
        <taxon>Bacteria</taxon>
        <taxon>Pseudomonadati</taxon>
        <taxon>Pseudomonadota</taxon>
        <taxon>Gammaproteobacteria</taxon>
        <taxon>Pseudomonadales</taxon>
        <taxon>Pseudomonadaceae</taxon>
        <taxon>Halopseudomonas</taxon>
    </lineage>
</organism>
<keyword evidence="1" id="KW-0472">Membrane</keyword>
<proteinExistence type="predicted"/>
<keyword evidence="1" id="KW-1133">Transmembrane helix</keyword>
<keyword evidence="3" id="KW-1185">Reference proteome</keyword>
<dbReference type="NCBIfam" id="NF009316">
    <property type="entry name" value="PRK12674.1-5"/>
    <property type="match status" value="1"/>
</dbReference>
<keyword evidence="1" id="KW-0812">Transmembrane</keyword>
<evidence type="ECO:0000313" key="2">
    <source>
        <dbReference type="EMBL" id="SDR91876.1"/>
    </source>
</evidence>
<name>A0A1H1MYQ3_9GAMM</name>
<accession>A0A1H1MYQ3</accession>
<dbReference type="NCBIfam" id="TIGR01300">
    <property type="entry name" value="CPA3_mnhG_phaG"/>
    <property type="match status" value="1"/>
</dbReference>
<dbReference type="EMBL" id="LT629748">
    <property type="protein sequence ID" value="SDR91876.1"/>
    <property type="molecule type" value="Genomic_DNA"/>
</dbReference>
<dbReference type="STRING" id="797277.SAMN05216198_0766"/>
<evidence type="ECO:0000313" key="3">
    <source>
        <dbReference type="Proteomes" id="UP000243426"/>
    </source>
</evidence>
<dbReference type="RefSeq" id="WP_090272104.1">
    <property type="nucleotide sequence ID" value="NZ_LT629748.1"/>
</dbReference>
<dbReference type="InterPro" id="IPR005133">
    <property type="entry name" value="PhaG_MnhG_YufB"/>
</dbReference>